<keyword evidence="4" id="KW-1185">Reference proteome</keyword>
<dbReference type="RefSeq" id="WP_262654789.1">
    <property type="nucleotide sequence ID" value="NZ_JAOQKE010000010.1"/>
</dbReference>
<evidence type="ECO:0000256" key="1">
    <source>
        <dbReference type="SAM" id="MobiDB-lite"/>
    </source>
</evidence>
<evidence type="ECO:0000313" key="4">
    <source>
        <dbReference type="Proteomes" id="UP001652338"/>
    </source>
</evidence>
<accession>A0ABT2SMJ8</accession>
<name>A0ABT2SMJ8_9FIRM</name>
<reference evidence="3 4" key="1">
    <citation type="journal article" date="2021" name="ISME Commun">
        <title>Automated analysis of genomic sequences facilitates high-throughput and comprehensive description of bacteria.</title>
        <authorList>
            <person name="Hitch T.C.A."/>
        </authorList>
    </citation>
    <scope>NUCLEOTIDE SEQUENCE [LARGE SCALE GENOMIC DNA]</scope>
    <source>
        <strain evidence="3 4">Sanger_29</strain>
    </source>
</reference>
<sequence>MKKRNWYFIILWATVMVLSIVIPGIITDTCHGLAGRIRRVQETETDEESESEKTDGTESEKRQTERLSVKTPAGGSEDPDERSGLSETEAVGEKRKTLYREGKEGYAKKFLGDREAAFCTTAELYLQGITGQTCHLTSATFLEPYGESGYRTELVYETEDGFTHEENLICEYDTAYQFYRIYPEGIEEEN</sequence>
<keyword evidence="2" id="KW-0812">Transmembrane</keyword>
<protein>
    <submittedName>
        <fullName evidence="3">Uncharacterized protein</fullName>
    </submittedName>
</protein>
<feature type="transmembrane region" description="Helical" evidence="2">
    <location>
        <begin position="7"/>
        <end position="26"/>
    </location>
</feature>
<keyword evidence="2" id="KW-1133">Transmembrane helix</keyword>
<feature type="region of interest" description="Disordered" evidence="1">
    <location>
        <begin position="41"/>
        <end position="96"/>
    </location>
</feature>
<gene>
    <name evidence="3" type="ORF">OCV47_09215</name>
</gene>
<dbReference type="Proteomes" id="UP001652338">
    <property type="component" value="Unassembled WGS sequence"/>
</dbReference>
<feature type="compositionally biased region" description="Basic and acidic residues" evidence="1">
    <location>
        <begin position="51"/>
        <end position="68"/>
    </location>
</feature>
<comment type="caution">
    <text evidence="3">The sequence shown here is derived from an EMBL/GenBank/DDBJ whole genome shotgun (WGS) entry which is preliminary data.</text>
</comment>
<dbReference type="EMBL" id="JAOQKE010000010">
    <property type="protein sequence ID" value="MCU6725526.1"/>
    <property type="molecule type" value="Genomic_DNA"/>
</dbReference>
<keyword evidence="2" id="KW-0472">Membrane</keyword>
<evidence type="ECO:0000256" key="2">
    <source>
        <dbReference type="SAM" id="Phobius"/>
    </source>
</evidence>
<proteinExistence type="predicted"/>
<evidence type="ECO:0000313" key="3">
    <source>
        <dbReference type="EMBL" id="MCU6725526.1"/>
    </source>
</evidence>
<organism evidence="3 4">
    <name type="scientific">Muricoprocola aceti</name>
    <dbReference type="NCBI Taxonomy" id="2981772"/>
    <lineage>
        <taxon>Bacteria</taxon>
        <taxon>Bacillati</taxon>
        <taxon>Bacillota</taxon>
        <taxon>Clostridia</taxon>
        <taxon>Lachnospirales</taxon>
        <taxon>Lachnospiraceae</taxon>
        <taxon>Muricoprocola</taxon>
    </lineage>
</organism>